<keyword evidence="4 12" id="KW-0813">Transport</keyword>
<gene>
    <name evidence="14" type="primary">atp8</name>
</gene>
<evidence type="ECO:0000256" key="6">
    <source>
        <dbReference type="ARBA" id="ARBA00022692"/>
    </source>
</evidence>
<dbReference type="GO" id="GO:0045259">
    <property type="term" value="C:proton-transporting ATP synthase complex"/>
    <property type="evidence" value="ECO:0007669"/>
    <property type="project" value="UniProtKB-KW"/>
</dbReference>
<geneLocation type="mitochondrion" evidence="14"/>
<dbReference type="GeneID" id="24570497"/>
<dbReference type="GO" id="GO:0015986">
    <property type="term" value="P:proton motive force-driven ATP synthesis"/>
    <property type="evidence" value="ECO:0007669"/>
    <property type="project" value="InterPro"/>
</dbReference>
<reference evidence="14" key="1">
    <citation type="journal article" date="2015" name="Mitochondrial DNA">
        <title>The complete mitochondrial genome of the desert darkling beetle Asbolus verrucosus (Coleoptera, Tenebrionidae).</title>
        <authorList>
            <person name="Rider S.D.Jr."/>
        </authorList>
    </citation>
    <scope>NUCLEOTIDE SEQUENCE</scope>
    <source>
        <tissue evidence="14">Head</tissue>
    </source>
</reference>
<comment type="subunit">
    <text evidence="3">F-type ATPases have 2 components, CF(1) - the catalytic core - and CF(0) - the membrane proton channel.</text>
</comment>
<proteinExistence type="inferred from homology"/>
<evidence type="ECO:0000256" key="2">
    <source>
        <dbReference type="ARBA" id="ARBA00008892"/>
    </source>
</evidence>
<evidence type="ECO:0000256" key="11">
    <source>
        <dbReference type="ARBA" id="ARBA00023136"/>
    </source>
</evidence>
<comment type="similarity">
    <text evidence="2 12">Belongs to the ATPase protein 8 family.</text>
</comment>
<evidence type="ECO:0000256" key="5">
    <source>
        <dbReference type="ARBA" id="ARBA00022547"/>
    </source>
</evidence>
<dbReference type="InterPro" id="IPR001421">
    <property type="entry name" value="ATP8_metazoa"/>
</dbReference>
<name>A0A0U2C5V3_ASBVE</name>
<protein>
    <recommendedName>
        <fullName evidence="12">ATP synthase complex subunit 8</fullName>
    </recommendedName>
</protein>
<keyword evidence="8 13" id="KW-1133">Transmembrane helix</keyword>
<evidence type="ECO:0000256" key="3">
    <source>
        <dbReference type="ARBA" id="ARBA00011291"/>
    </source>
</evidence>
<dbReference type="AlphaFoldDB" id="A0A0U2C5V3"/>
<dbReference type="EMBL" id="KP698408">
    <property type="protein sequence ID" value="AKJ52244.1"/>
    <property type="molecule type" value="Genomic_DNA"/>
</dbReference>
<evidence type="ECO:0000256" key="9">
    <source>
        <dbReference type="ARBA" id="ARBA00023065"/>
    </source>
</evidence>
<keyword evidence="6 12" id="KW-0812">Transmembrane</keyword>
<evidence type="ECO:0000313" key="14">
    <source>
        <dbReference type="EMBL" id="AKJ52244.1"/>
    </source>
</evidence>
<dbReference type="GO" id="GO:0015078">
    <property type="term" value="F:proton transmembrane transporter activity"/>
    <property type="evidence" value="ECO:0007669"/>
    <property type="project" value="InterPro"/>
</dbReference>
<feature type="transmembrane region" description="Helical" evidence="13">
    <location>
        <begin position="12"/>
        <end position="31"/>
    </location>
</feature>
<evidence type="ECO:0000256" key="12">
    <source>
        <dbReference type="RuleBase" id="RU003661"/>
    </source>
</evidence>
<evidence type="ECO:0000256" key="10">
    <source>
        <dbReference type="ARBA" id="ARBA00023128"/>
    </source>
</evidence>
<evidence type="ECO:0000256" key="7">
    <source>
        <dbReference type="ARBA" id="ARBA00022781"/>
    </source>
</evidence>
<accession>A0A0U2C5V3</accession>
<dbReference type="GO" id="GO:0031966">
    <property type="term" value="C:mitochondrial membrane"/>
    <property type="evidence" value="ECO:0007669"/>
    <property type="project" value="UniProtKB-SubCell"/>
</dbReference>
<dbReference type="RefSeq" id="YP_009144458.1">
    <property type="nucleotide sequence ID" value="NC_027256.1"/>
</dbReference>
<evidence type="ECO:0000256" key="1">
    <source>
        <dbReference type="ARBA" id="ARBA00004304"/>
    </source>
</evidence>
<evidence type="ECO:0000256" key="4">
    <source>
        <dbReference type="ARBA" id="ARBA00022448"/>
    </source>
</evidence>
<keyword evidence="9 12" id="KW-0406">Ion transport</keyword>
<sequence>MPQMAPLNWLTLMTLFIMIFTLFNMLNYFSFTQNTPLKKMKAHTKTQQNWKW</sequence>
<keyword evidence="7 12" id="KW-0375">Hydrogen ion transport</keyword>
<organism evidence="14">
    <name type="scientific">Asbolus verrucosus</name>
    <name type="common">Desert ironclad beetle</name>
    <dbReference type="NCBI Taxonomy" id="1661398"/>
    <lineage>
        <taxon>Eukaryota</taxon>
        <taxon>Metazoa</taxon>
        <taxon>Ecdysozoa</taxon>
        <taxon>Arthropoda</taxon>
        <taxon>Hexapoda</taxon>
        <taxon>Insecta</taxon>
        <taxon>Pterygota</taxon>
        <taxon>Neoptera</taxon>
        <taxon>Endopterygota</taxon>
        <taxon>Coleoptera</taxon>
        <taxon>Polyphaga</taxon>
        <taxon>Cucujiformia</taxon>
        <taxon>Tenebrionidae</taxon>
        <taxon>Pimeliinae</taxon>
        <taxon>Asbolus</taxon>
    </lineage>
</organism>
<keyword evidence="5 12" id="KW-0138">CF(0)</keyword>
<keyword evidence="11 13" id="KW-0472">Membrane</keyword>
<comment type="subcellular location">
    <subcellularLocation>
        <location evidence="1 12">Mitochondrion membrane</location>
        <topology evidence="1 12">Single-pass membrane protein</topology>
    </subcellularLocation>
</comment>
<evidence type="ECO:0000256" key="8">
    <source>
        <dbReference type="ARBA" id="ARBA00022989"/>
    </source>
</evidence>
<dbReference type="Pfam" id="PF00895">
    <property type="entry name" value="ATP-synt_8"/>
    <property type="match status" value="1"/>
</dbReference>
<keyword evidence="10 12" id="KW-0496">Mitochondrion</keyword>
<dbReference type="CTD" id="4509"/>
<evidence type="ECO:0000256" key="13">
    <source>
        <dbReference type="SAM" id="Phobius"/>
    </source>
</evidence>